<organism evidence="2 3">
    <name type="scientific">Paraburkholderia nemoris</name>
    <dbReference type="NCBI Taxonomy" id="2793076"/>
    <lineage>
        <taxon>Bacteria</taxon>
        <taxon>Pseudomonadati</taxon>
        <taxon>Pseudomonadota</taxon>
        <taxon>Betaproteobacteria</taxon>
        <taxon>Burkholderiales</taxon>
        <taxon>Burkholderiaceae</taxon>
        <taxon>Paraburkholderia</taxon>
    </lineage>
</organism>
<name>A0ABN7LR33_9BURK</name>
<gene>
    <name evidence="2" type="ORF">R69776_03370</name>
</gene>
<evidence type="ECO:0000313" key="2">
    <source>
        <dbReference type="EMBL" id="CAE6760964.1"/>
    </source>
</evidence>
<dbReference type="RefSeq" id="WP_200658713.1">
    <property type="nucleotide sequence ID" value="NZ_CAJNBH010000009.1"/>
</dbReference>
<accession>A0ABN7LR33</accession>
<keyword evidence="3" id="KW-1185">Reference proteome</keyword>
<protein>
    <submittedName>
        <fullName evidence="2">Uncharacterized protein</fullName>
    </submittedName>
</protein>
<comment type="caution">
    <text evidence="2">The sequence shown here is derived from an EMBL/GenBank/DDBJ whole genome shotgun (WGS) entry which is preliminary data.</text>
</comment>
<dbReference type="Proteomes" id="UP000673821">
    <property type="component" value="Unassembled WGS sequence"/>
</dbReference>
<reference evidence="2 3" key="1">
    <citation type="submission" date="2021-02" db="EMBL/GenBank/DDBJ databases">
        <authorList>
            <person name="Vanwijnsberghe S."/>
        </authorList>
    </citation>
    <scope>NUCLEOTIDE SEQUENCE [LARGE SCALE GENOMIC DNA]</scope>
    <source>
        <strain evidence="2 3">R-69776</strain>
    </source>
</reference>
<proteinExistence type="predicted"/>
<evidence type="ECO:0000256" key="1">
    <source>
        <dbReference type="SAM" id="MobiDB-lite"/>
    </source>
</evidence>
<feature type="region of interest" description="Disordered" evidence="1">
    <location>
        <begin position="195"/>
        <end position="238"/>
    </location>
</feature>
<dbReference type="EMBL" id="CAJNBH010000009">
    <property type="protein sequence ID" value="CAE6760964.1"/>
    <property type="molecule type" value="Genomic_DNA"/>
</dbReference>
<sequence length="238" mass="26567">MTKQTQQAATQALGNGTSTEIYKAYLALTKDDWTALNKTGRWLLGGTEFSETFDLVNEAIARMASGQRAWPLTVAFPIALAMCMKSIASHSRRSMKLRRERYCSLEDLAQTVGESKSALPSQEEALGTAERFRERAIAVDKERAAMSGDLACKLVFNGIIHGLSAQEIRQRHTLTHAEYKAARQRAMRRIERIFGPAPGSLPEPSRSRPRHPAQNPAHSENETARSNRGCQHPRRPRI</sequence>
<evidence type="ECO:0000313" key="3">
    <source>
        <dbReference type="Proteomes" id="UP000673821"/>
    </source>
</evidence>